<accession>A0A6G0ZPN2</accession>
<keyword evidence="1" id="KW-1133">Transmembrane helix</keyword>
<organism evidence="2 3">
    <name type="scientific">Aphis craccivora</name>
    <name type="common">Cowpea aphid</name>
    <dbReference type="NCBI Taxonomy" id="307492"/>
    <lineage>
        <taxon>Eukaryota</taxon>
        <taxon>Metazoa</taxon>
        <taxon>Ecdysozoa</taxon>
        <taxon>Arthropoda</taxon>
        <taxon>Hexapoda</taxon>
        <taxon>Insecta</taxon>
        <taxon>Pterygota</taxon>
        <taxon>Neoptera</taxon>
        <taxon>Paraneoptera</taxon>
        <taxon>Hemiptera</taxon>
        <taxon>Sternorrhyncha</taxon>
        <taxon>Aphidomorpha</taxon>
        <taxon>Aphidoidea</taxon>
        <taxon>Aphididae</taxon>
        <taxon>Aphidini</taxon>
        <taxon>Aphis</taxon>
        <taxon>Aphis</taxon>
    </lineage>
</organism>
<evidence type="ECO:0000313" key="3">
    <source>
        <dbReference type="Proteomes" id="UP000478052"/>
    </source>
</evidence>
<name>A0A6G0ZPN2_APHCR</name>
<evidence type="ECO:0008006" key="4">
    <source>
        <dbReference type="Google" id="ProtNLM"/>
    </source>
</evidence>
<sequence length="322" mass="38796">MSYDYKHQYKYISSLFNSERSDECIDFTMLCVFIIFFVSVYTRTCRNNASMLQLQTLGLVHCEGHFLNFSIVYKAPGKTKKKKKKKLRKNGNFYAKSVFDQIDFLYGCNSKTNHCKYLKISPHFYLNFHKFLTFFDVYKKILDDQNILKIEYKFKFYKICRKRENLQILENFTTFEVQILTKIRQNHEFLQIQLRNLNSELFLICLKQIDECIDFTTMCVVKKINTNDLFKINLYGKPTFIIIEEKDLIITQIFSVGNRMATQIHYYQALKKINFFFYNSNEFRNTLEIYSEKMLPCEKLTCFITFILFVFLIIEYVTKLIW</sequence>
<reference evidence="2 3" key="1">
    <citation type="submission" date="2019-08" db="EMBL/GenBank/DDBJ databases">
        <title>Whole genome of Aphis craccivora.</title>
        <authorList>
            <person name="Voronova N.V."/>
            <person name="Shulinski R.S."/>
            <person name="Bandarenka Y.V."/>
            <person name="Zhorov D.G."/>
            <person name="Warner D."/>
        </authorList>
    </citation>
    <scope>NUCLEOTIDE SEQUENCE [LARGE SCALE GENOMIC DNA]</scope>
    <source>
        <strain evidence="2">180601</strain>
        <tissue evidence="2">Whole Body</tissue>
    </source>
</reference>
<dbReference type="AlphaFoldDB" id="A0A6G0ZPN2"/>
<keyword evidence="1" id="KW-0812">Transmembrane</keyword>
<evidence type="ECO:0000256" key="1">
    <source>
        <dbReference type="SAM" id="Phobius"/>
    </source>
</evidence>
<keyword evidence="1" id="KW-0472">Membrane</keyword>
<protein>
    <recommendedName>
        <fullName evidence="4">Transmembrane protein</fullName>
    </recommendedName>
</protein>
<proteinExistence type="predicted"/>
<gene>
    <name evidence="2" type="ORF">FWK35_00004305</name>
</gene>
<comment type="caution">
    <text evidence="2">The sequence shown here is derived from an EMBL/GenBank/DDBJ whole genome shotgun (WGS) entry which is preliminary data.</text>
</comment>
<feature type="transmembrane region" description="Helical" evidence="1">
    <location>
        <begin position="24"/>
        <end position="42"/>
    </location>
</feature>
<keyword evidence="3" id="KW-1185">Reference proteome</keyword>
<dbReference type="EMBL" id="VUJU01000086">
    <property type="protein sequence ID" value="KAF0773223.1"/>
    <property type="molecule type" value="Genomic_DNA"/>
</dbReference>
<feature type="transmembrane region" description="Helical" evidence="1">
    <location>
        <begin position="300"/>
        <end position="318"/>
    </location>
</feature>
<dbReference type="Proteomes" id="UP000478052">
    <property type="component" value="Unassembled WGS sequence"/>
</dbReference>
<evidence type="ECO:0000313" key="2">
    <source>
        <dbReference type="EMBL" id="KAF0773223.1"/>
    </source>
</evidence>